<dbReference type="InterPro" id="IPR050495">
    <property type="entry name" value="ATG22/LtaA_families"/>
</dbReference>
<dbReference type="SUPFAM" id="SSF103473">
    <property type="entry name" value="MFS general substrate transporter"/>
    <property type="match status" value="1"/>
</dbReference>
<dbReference type="AlphaFoldDB" id="A0A381X727"/>
<comment type="subcellular location">
    <subcellularLocation>
        <location evidence="1">Endomembrane system</location>
        <topology evidence="1">Multi-pass membrane protein</topology>
    </subcellularLocation>
</comment>
<evidence type="ECO:0000256" key="2">
    <source>
        <dbReference type="ARBA" id="ARBA00022448"/>
    </source>
</evidence>
<keyword evidence="4 6" id="KW-1133">Transmembrane helix</keyword>
<dbReference type="Pfam" id="PF11700">
    <property type="entry name" value="ATG22"/>
    <property type="match status" value="1"/>
</dbReference>
<feature type="transmembrane region" description="Helical" evidence="6">
    <location>
        <begin position="234"/>
        <end position="255"/>
    </location>
</feature>
<keyword evidence="5 6" id="KW-0472">Membrane</keyword>
<evidence type="ECO:0000256" key="5">
    <source>
        <dbReference type="ARBA" id="ARBA00023136"/>
    </source>
</evidence>
<feature type="non-terminal residue" evidence="7">
    <location>
        <position position="311"/>
    </location>
</feature>
<feature type="transmembrane region" description="Helical" evidence="6">
    <location>
        <begin position="85"/>
        <end position="105"/>
    </location>
</feature>
<accession>A0A381X727</accession>
<name>A0A381X727_9ZZZZ</name>
<feature type="transmembrane region" description="Helical" evidence="6">
    <location>
        <begin position="117"/>
        <end position="136"/>
    </location>
</feature>
<feature type="transmembrane region" description="Helical" evidence="6">
    <location>
        <begin position="202"/>
        <end position="222"/>
    </location>
</feature>
<evidence type="ECO:0000256" key="3">
    <source>
        <dbReference type="ARBA" id="ARBA00022692"/>
    </source>
</evidence>
<evidence type="ECO:0000256" key="6">
    <source>
        <dbReference type="SAM" id="Phobius"/>
    </source>
</evidence>
<dbReference type="EMBL" id="UINC01013997">
    <property type="protein sequence ID" value="SVA60023.1"/>
    <property type="molecule type" value="Genomic_DNA"/>
</dbReference>
<reference evidence="7" key="1">
    <citation type="submission" date="2018-05" db="EMBL/GenBank/DDBJ databases">
        <authorList>
            <person name="Lanie J.A."/>
            <person name="Ng W.-L."/>
            <person name="Kazmierczak K.M."/>
            <person name="Andrzejewski T.M."/>
            <person name="Davidsen T.M."/>
            <person name="Wayne K.J."/>
            <person name="Tettelin H."/>
            <person name="Glass J.I."/>
            <person name="Rusch D."/>
            <person name="Podicherti R."/>
            <person name="Tsui H.-C.T."/>
            <person name="Winkler M.E."/>
        </authorList>
    </citation>
    <scope>NUCLEOTIDE SEQUENCE</scope>
</reference>
<evidence type="ECO:0000313" key="7">
    <source>
        <dbReference type="EMBL" id="SVA60023.1"/>
    </source>
</evidence>
<dbReference type="InterPro" id="IPR036259">
    <property type="entry name" value="MFS_trans_sf"/>
</dbReference>
<gene>
    <name evidence="7" type="ORF">METZ01_LOCUS112877</name>
</gene>
<dbReference type="PANTHER" id="PTHR23519">
    <property type="entry name" value="AUTOPHAGY-RELATED PROTEIN 22"/>
    <property type="match status" value="1"/>
</dbReference>
<proteinExistence type="predicted"/>
<feature type="transmembrane region" description="Helical" evidence="6">
    <location>
        <begin position="142"/>
        <end position="162"/>
    </location>
</feature>
<sequence length="311" mass="35936">MNNIQPITTKKEIKSWYLYDFANSVFATPGLAMFVPILLDRLTTQKACSILKNNSNGEKVCDDNGHYEEEKIFVNIGFNITPESFAFAILGLSVLFQAFFFISFGTYADYGKNKKRLLTINTIIGSVLAMGFIVLFEEWSWFIVGCLTIITNILFGLAIVFYNAYLPLLVRNHGDYINANTDDKKMEVEDNLSNKISTYGFMWGYCGSLIVTILTFIIIVFYPNTTNRYDDRNTNISICLCIFFTGLWWLVFGLISISGLEEREGNEFPDDENWILFSWRRTYLTIKQLKNHKNIKYFMISYFLFSDAYST</sequence>
<dbReference type="PANTHER" id="PTHR23519:SF1">
    <property type="entry name" value="AUTOPHAGY-RELATED PROTEIN 22"/>
    <property type="match status" value="1"/>
</dbReference>
<organism evidence="7">
    <name type="scientific">marine metagenome</name>
    <dbReference type="NCBI Taxonomy" id="408172"/>
    <lineage>
        <taxon>unclassified sequences</taxon>
        <taxon>metagenomes</taxon>
        <taxon>ecological metagenomes</taxon>
    </lineage>
</organism>
<evidence type="ECO:0000256" key="4">
    <source>
        <dbReference type="ARBA" id="ARBA00022989"/>
    </source>
</evidence>
<dbReference type="InterPro" id="IPR024671">
    <property type="entry name" value="Atg22-like"/>
</dbReference>
<evidence type="ECO:0000256" key="1">
    <source>
        <dbReference type="ARBA" id="ARBA00004127"/>
    </source>
</evidence>
<protein>
    <recommendedName>
        <fullName evidence="8">Autophagy-related protein</fullName>
    </recommendedName>
</protein>
<evidence type="ECO:0008006" key="8">
    <source>
        <dbReference type="Google" id="ProtNLM"/>
    </source>
</evidence>
<keyword evidence="2" id="KW-0813">Transport</keyword>
<dbReference type="GO" id="GO:0012505">
    <property type="term" value="C:endomembrane system"/>
    <property type="evidence" value="ECO:0007669"/>
    <property type="project" value="UniProtKB-SubCell"/>
</dbReference>
<keyword evidence="3 6" id="KW-0812">Transmembrane</keyword>